<organism evidence="2 3">
    <name type="scientific">Candidatus Limisoma intestinavium</name>
    <dbReference type="NCBI Taxonomy" id="2840856"/>
    <lineage>
        <taxon>Bacteria</taxon>
        <taxon>Pseudomonadati</taxon>
        <taxon>Bacteroidota</taxon>
        <taxon>Bacteroidia</taxon>
        <taxon>Bacteroidales</taxon>
        <taxon>Candidatus Limisoma</taxon>
    </lineage>
</organism>
<evidence type="ECO:0000259" key="1">
    <source>
        <dbReference type="Pfam" id="PF11738"/>
    </source>
</evidence>
<dbReference type="Gene3D" id="3.90.640.20">
    <property type="entry name" value="Heat-shock cognate protein, ATPase"/>
    <property type="match status" value="1"/>
</dbReference>
<accession>A0A9D1ILJ8</accession>
<dbReference type="Proteomes" id="UP000824076">
    <property type="component" value="Unassembled WGS sequence"/>
</dbReference>
<dbReference type="Gene3D" id="3.30.565.40">
    <property type="entry name" value="Fervidobacterium nodosum Rt17-B1 like"/>
    <property type="match status" value="1"/>
</dbReference>
<comment type="caution">
    <text evidence="2">The sequence shown here is derived from an EMBL/GenBank/DDBJ whole genome shotgun (WGS) entry which is preliminary data.</text>
</comment>
<feature type="domain" description="DUF3298" evidence="1">
    <location>
        <begin position="195"/>
        <end position="256"/>
    </location>
</feature>
<name>A0A9D1ILJ8_9BACT</name>
<dbReference type="InterPro" id="IPR037126">
    <property type="entry name" value="PdaC/RsiV-like_sf"/>
</dbReference>
<proteinExistence type="predicted"/>
<sequence>MKKIFLYSLAIALLASCNEKKVENAEQDESALSELRSVTVDKKYELQLPDSLKYADDRFFSELNIFISWPEKINGKTPTELQQRILAKAFDERKTPYKNLEEALNTVKSEPLGYEGESGVTQKEISVIPDDELRISTLLVEAYPAYMNSRLWTYYVMNYFYPAGAAHGVGKDYYVNYDVKNGKVVTIGQLFSNMAAVKECIDRELSRKQQYEGYLLVDEIPNPENFYVNNYTICFVFNPYEVAAYAAGVVSVGIPIYELSDYMTDYGKTLFQLQ</sequence>
<dbReference type="PROSITE" id="PS51257">
    <property type="entry name" value="PROKAR_LIPOPROTEIN"/>
    <property type="match status" value="1"/>
</dbReference>
<evidence type="ECO:0000313" key="3">
    <source>
        <dbReference type="Proteomes" id="UP000824076"/>
    </source>
</evidence>
<reference evidence="2" key="2">
    <citation type="journal article" date="2021" name="PeerJ">
        <title>Extensive microbial diversity within the chicken gut microbiome revealed by metagenomics and culture.</title>
        <authorList>
            <person name="Gilroy R."/>
            <person name="Ravi A."/>
            <person name="Getino M."/>
            <person name="Pursley I."/>
            <person name="Horton D.L."/>
            <person name="Alikhan N.F."/>
            <person name="Baker D."/>
            <person name="Gharbi K."/>
            <person name="Hall N."/>
            <person name="Watson M."/>
            <person name="Adriaenssens E.M."/>
            <person name="Foster-Nyarko E."/>
            <person name="Jarju S."/>
            <person name="Secka A."/>
            <person name="Antonio M."/>
            <person name="Oren A."/>
            <person name="Chaudhuri R.R."/>
            <person name="La Ragione R."/>
            <person name="Hildebrand F."/>
            <person name="Pallen M.J."/>
        </authorList>
    </citation>
    <scope>NUCLEOTIDE SEQUENCE</scope>
    <source>
        <strain evidence="2">17073</strain>
    </source>
</reference>
<protein>
    <submittedName>
        <fullName evidence="2">DUF3298 domain-containing protein</fullName>
    </submittedName>
</protein>
<evidence type="ECO:0000313" key="2">
    <source>
        <dbReference type="EMBL" id="HIU39180.1"/>
    </source>
</evidence>
<dbReference type="AlphaFoldDB" id="A0A9D1ILJ8"/>
<reference evidence="2" key="1">
    <citation type="submission" date="2020-10" db="EMBL/GenBank/DDBJ databases">
        <authorList>
            <person name="Gilroy R."/>
        </authorList>
    </citation>
    <scope>NUCLEOTIDE SEQUENCE</scope>
    <source>
        <strain evidence="2">17073</strain>
    </source>
</reference>
<dbReference type="EMBL" id="DVMS01000168">
    <property type="protein sequence ID" value="HIU39180.1"/>
    <property type="molecule type" value="Genomic_DNA"/>
</dbReference>
<dbReference type="InterPro" id="IPR021729">
    <property type="entry name" value="DUF3298"/>
</dbReference>
<gene>
    <name evidence="2" type="ORF">IAD18_05905</name>
</gene>
<dbReference type="Pfam" id="PF11738">
    <property type="entry name" value="DUF3298"/>
    <property type="match status" value="1"/>
</dbReference>